<keyword evidence="3 8" id="KW-0812">Transmembrane</keyword>
<feature type="transmembrane region" description="Helical" evidence="8">
    <location>
        <begin position="386"/>
        <end position="405"/>
    </location>
</feature>
<feature type="domain" description="Major facilitator superfamily (MFS) profile" evidence="9">
    <location>
        <begin position="60"/>
        <end position="509"/>
    </location>
</feature>
<feature type="transmembrane region" description="Helical" evidence="8">
    <location>
        <begin position="58"/>
        <end position="85"/>
    </location>
</feature>
<reference evidence="10" key="1">
    <citation type="journal article" date="2014" name="Genome Announc.">
        <title>De novo whole-genome sequence and genome annotation of Lichtheimia ramosa.</title>
        <authorList>
            <person name="Linde J."/>
            <person name="Schwartze V."/>
            <person name="Binder U."/>
            <person name="Lass-Florl C."/>
            <person name="Voigt K."/>
            <person name="Horn F."/>
        </authorList>
    </citation>
    <scope>NUCLEOTIDE SEQUENCE</scope>
    <source>
        <strain evidence="10">JMRC FSU:6197</strain>
    </source>
</reference>
<dbReference type="CDD" id="cd17502">
    <property type="entry name" value="MFS_Azr1_MDR_like"/>
    <property type="match status" value="1"/>
</dbReference>
<evidence type="ECO:0000256" key="3">
    <source>
        <dbReference type="ARBA" id="ARBA00022692"/>
    </source>
</evidence>
<feature type="transmembrane region" description="Helical" evidence="8">
    <location>
        <begin position="360"/>
        <end position="379"/>
    </location>
</feature>
<feature type="region of interest" description="Disordered" evidence="7">
    <location>
        <begin position="26"/>
        <end position="49"/>
    </location>
</feature>
<keyword evidence="4 8" id="KW-1133">Transmembrane helix</keyword>
<dbReference type="EMBL" id="LK023368">
    <property type="protein sequence ID" value="CDS12675.1"/>
    <property type="molecule type" value="Genomic_DNA"/>
</dbReference>
<gene>
    <name evidence="10" type="ORF">LRAMOSA04861</name>
</gene>
<feature type="transmembrane region" description="Helical" evidence="8">
    <location>
        <begin position="253"/>
        <end position="272"/>
    </location>
</feature>
<evidence type="ECO:0000313" key="10">
    <source>
        <dbReference type="EMBL" id="CDS12675.1"/>
    </source>
</evidence>
<feature type="transmembrane region" description="Helical" evidence="8">
    <location>
        <begin position="444"/>
        <end position="467"/>
    </location>
</feature>
<dbReference type="GO" id="GO:0005886">
    <property type="term" value="C:plasma membrane"/>
    <property type="evidence" value="ECO:0007669"/>
    <property type="project" value="TreeGrafter"/>
</dbReference>
<feature type="transmembrane region" description="Helical" evidence="8">
    <location>
        <begin position="316"/>
        <end position="340"/>
    </location>
</feature>
<accession>A0A077WZE7</accession>
<dbReference type="Gene3D" id="1.20.1720.10">
    <property type="entry name" value="Multidrug resistance protein D"/>
    <property type="match status" value="1"/>
</dbReference>
<feature type="transmembrane region" description="Helical" evidence="8">
    <location>
        <begin position="187"/>
        <end position="209"/>
    </location>
</feature>
<dbReference type="InterPro" id="IPR011701">
    <property type="entry name" value="MFS"/>
</dbReference>
<dbReference type="PANTHER" id="PTHR23501">
    <property type="entry name" value="MAJOR FACILITATOR SUPERFAMILY"/>
    <property type="match status" value="1"/>
</dbReference>
<dbReference type="AlphaFoldDB" id="A0A077WZE7"/>
<feature type="transmembrane region" description="Helical" evidence="8">
    <location>
        <begin position="125"/>
        <end position="143"/>
    </location>
</feature>
<keyword evidence="5 8" id="KW-0472">Membrane</keyword>
<keyword evidence="2" id="KW-0813">Transport</keyword>
<dbReference type="PANTHER" id="PTHR23501:SF191">
    <property type="entry name" value="VACUOLAR BASIC AMINO ACID TRANSPORTER 4"/>
    <property type="match status" value="1"/>
</dbReference>
<dbReference type="OrthoDB" id="10021397at2759"/>
<dbReference type="GO" id="GO:0012505">
    <property type="term" value="C:endomembrane system"/>
    <property type="evidence" value="ECO:0007669"/>
    <property type="project" value="UniProtKB-SubCell"/>
</dbReference>
<proteinExistence type="predicted"/>
<feature type="compositionally biased region" description="Basic and acidic residues" evidence="7">
    <location>
        <begin position="26"/>
        <end position="44"/>
    </location>
</feature>
<dbReference type="InterPro" id="IPR005829">
    <property type="entry name" value="Sugar_transporter_CS"/>
</dbReference>
<dbReference type="PROSITE" id="PS50850">
    <property type="entry name" value="MFS"/>
    <property type="match status" value="1"/>
</dbReference>
<organism evidence="10">
    <name type="scientific">Lichtheimia ramosa</name>
    <dbReference type="NCBI Taxonomy" id="688394"/>
    <lineage>
        <taxon>Eukaryota</taxon>
        <taxon>Fungi</taxon>
        <taxon>Fungi incertae sedis</taxon>
        <taxon>Mucoromycota</taxon>
        <taxon>Mucoromycotina</taxon>
        <taxon>Mucoromycetes</taxon>
        <taxon>Mucorales</taxon>
        <taxon>Lichtheimiaceae</taxon>
        <taxon>Lichtheimia</taxon>
    </lineage>
</organism>
<dbReference type="InterPro" id="IPR036259">
    <property type="entry name" value="MFS_trans_sf"/>
</dbReference>
<name>A0A077WZE7_9FUNG</name>
<evidence type="ECO:0000256" key="4">
    <source>
        <dbReference type="ARBA" id="ARBA00022989"/>
    </source>
</evidence>
<dbReference type="GO" id="GO:0022857">
    <property type="term" value="F:transmembrane transporter activity"/>
    <property type="evidence" value="ECO:0007669"/>
    <property type="project" value="InterPro"/>
</dbReference>
<evidence type="ECO:0000256" key="2">
    <source>
        <dbReference type="ARBA" id="ARBA00022448"/>
    </source>
</evidence>
<evidence type="ECO:0000256" key="1">
    <source>
        <dbReference type="ARBA" id="ARBA00004127"/>
    </source>
</evidence>
<feature type="transmembrane region" description="Helical" evidence="8">
    <location>
        <begin position="155"/>
        <end position="175"/>
    </location>
</feature>
<dbReference type="SUPFAM" id="SSF103473">
    <property type="entry name" value="MFS general substrate transporter"/>
    <property type="match status" value="1"/>
</dbReference>
<feature type="region of interest" description="Disordered" evidence="7">
    <location>
        <begin position="1"/>
        <end position="20"/>
    </location>
</feature>
<feature type="transmembrane region" description="Helical" evidence="8">
    <location>
        <begin position="215"/>
        <end position="233"/>
    </location>
</feature>
<dbReference type="PROSITE" id="PS00216">
    <property type="entry name" value="SUGAR_TRANSPORT_1"/>
    <property type="match status" value="1"/>
</dbReference>
<feature type="transmembrane region" description="Helical" evidence="8">
    <location>
        <begin position="524"/>
        <end position="542"/>
    </location>
</feature>
<feature type="transmembrane region" description="Helical" evidence="8">
    <location>
        <begin position="284"/>
        <end position="304"/>
    </location>
</feature>
<protein>
    <recommendedName>
        <fullName evidence="6">MFS-type drug efflux transporter P55</fullName>
    </recommendedName>
</protein>
<evidence type="ECO:0000256" key="8">
    <source>
        <dbReference type="SAM" id="Phobius"/>
    </source>
</evidence>
<evidence type="ECO:0000256" key="6">
    <source>
        <dbReference type="ARBA" id="ARBA00044273"/>
    </source>
</evidence>
<evidence type="ECO:0000256" key="7">
    <source>
        <dbReference type="SAM" id="MobiDB-lite"/>
    </source>
</evidence>
<evidence type="ECO:0000256" key="5">
    <source>
        <dbReference type="ARBA" id="ARBA00023136"/>
    </source>
</evidence>
<dbReference type="InterPro" id="IPR020846">
    <property type="entry name" value="MFS_dom"/>
</dbReference>
<evidence type="ECO:0000259" key="9">
    <source>
        <dbReference type="PROSITE" id="PS50850"/>
    </source>
</evidence>
<comment type="subcellular location">
    <subcellularLocation>
        <location evidence="1">Endomembrane system</location>
        <topology evidence="1">Multi-pass membrane protein</topology>
    </subcellularLocation>
</comment>
<feature type="transmembrane region" description="Helical" evidence="8">
    <location>
        <begin position="411"/>
        <end position="428"/>
    </location>
</feature>
<dbReference type="Pfam" id="PF07690">
    <property type="entry name" value="MFS_1"/>
    <property type="match status" value="1"/>
</dbReference>
<sequence>MSRHNDYDDQAETNTIVDEVQTIHEEQGVSKFEKENEFDQKPSQEEQPAGRWDNVKRIVVMFGIILALFMVSLNTTVIAPAMSIIATDMNAPDEQTWIATAYLLAFNSSQPLSGKFSDIFGRKPVLMFGILVFFVGCLVNATTPQMMGLIAGRTVQGLGGGCVMTMSYVIVADLAPLKWRPRFQSGLTVVYGLASVVGTLIGGVFVDQLTWRWDFWLNVILAGTSFIIVILLLKEPTKVAESSLLTKLRRIDWLGTVFVIGFVCCILLALSWGQSYGWGSGHAIGSFVASGVSLVLLIIVEGWVAKEPLFPRGVILNPAVVLFYLYIICLGFCFIGTLYYGPILYQSVFGADSMGSGVRLVPYMAMLIVASLSSGYLLPIFPYIKAFIGLGSITNIIGYGLFYTVGLNSSWAQQSCYLMLCGFAFGLSQQNTIMGAQSAADKKYIAIATGLTNFFMIFACSVGVAIYQTLFVQFLRYQLTKVDTNILAIAAKYGATSNYLYIRNMPEDAQPEIISAYMRAMHSLFIFPLAAAGVAVICAAICKNTRYGASDAKAAKEENHIVVPREKEEV</sequence>